<comment type="caution">
    <text evidence="1">The sequence shown here is derived from an EMBL/GenBank/DDBJ whole genome shotgun (WGS) entry which is preliminary data.</text>
</comment>
<gene>
    <name evidence="1" type="ORF">LEP1GSC024_0280</name>
</gene>
<name>M6YC81_9LEPT</name>
<dbReference type="AlphaFoldDB" id="M6YC81"/>
<accession>M6YC81</accession>
<protein>
    <submittedName>
        <fullName evidence="1">Uncharacterized protein</fullName>
    </submittedName>
</protein>
<evidence type="ECO:0000313" key="2">
    <source>
        <dbReference type="Proteomes" id="UP000012138"/>
    </source>
</evidence>
<organism evidence="1 2">
    <name type="scientific">Leptospira noguchii str. 2001034031</name>
    <dbReference type="NCBI Taxonomy" id="1193053"/>
    <lineage>
        <taxon>Bacteria</taxon>
        <taxon>Pseudomonadati</taxon>
        <taxon>Spirochaetota</taxon>
        <taxon>Spirochaetia</taxon>
        <taxon>Leptospirales</taxon>
        <taxon>Leptospiraceae</taxon>
        <taxon>Leptospira</taxon>
    </lineage>
</organism>
<proteinExistence type="predicted"/>
<sequence length="42" mass="5015">MIEDLKNENNALSRNRFNLYRFVESPFFRDEGNQLGSECRFG</sequence>
<dbReference type="Proteomes" id="UP000012138">
    <property type="component" value="Unassembled WGS sequence"/>
</dbReference>
<reference evidence="1 2" key="1">
    <citation type="submission" date="2013-01" db="EMBL/GenBank/DDBJ databases">
        <authorList>
            <person name="Harkins D.M."/>
            <person name="Durkin A.S."/>
            <person name="Brinkac L.M."/>
            <person name="Haft D.H."/>
            <person name="Selengut J.D."/>
            <person name="Sanka R."/>
            <person name="DePew J."/>
            <person name="Purushe J."/>
            <person name="Whelen A.C."/>
            <person name="Vinetz J.M."/>
            <person name="Sutton G.G."/>
            <person name="Nierman W.C."/>
            <person name="Fouts D.E."/>
        </authorList>
    </citation>
    <scope>NUCLEOTIDE SEQUENCE [LARGE SCALE GENOMIC DNA]</scope>
    <source>
        <strain evidence="1 2">2001034031</strain>
    </source>
</reference>
<evidence type="ECO:0000313" key="1">
    <source>
        <dbReference type="EMBL" id="EMO87259.1"/>
    </source>
</evidence>
<dbReference type="EMBL" id="AKXB02000156">
    <property type="protein sequence ID" value="EMO87259.1"/>
    <property type="molecule type" value="Genomic_DNA"/>
</dbReference>